<proteinExistence type="predicted"/>
<evidence type="ECO:0000313" key="1">
    <source>
        <dbReference type="EMBL" id="ADC45057.1"/>
    </source>
</evidence>
<gene>
    <name evidence="1" type="primary">yjgH</name>
    <name evidence="1" type="ordered locus">Rmet_6443</name>
</gene>
<accession>D3DXN7</accession>
<dbReference type="HOGENOM" id="CLU_2938420_0_0_4"/>
<keyword evidence="2" id="KW-1185">Reference proteome</keyword>
<dbReference type="STRING" id="266264.Rmet_6443"/>
<dbReference type="AlphaFoldDB" id="D3DXN7"/>
<reference evidence="2" key="1">
    <citation type="journal article" date="2010" name="PLoS ONE">
        <title>The complete genome sequence of Cupriavidus metallidurans strain CH34, a master survivalist in harsh and anthropogenic environments.</title>
        <authorList>
            <person name="Janssen P.J."/>
            <person name="Van Houdt R."/>
            <person name="Moors H."/>
            <person name="Monsieurs P."/>
            <person name="Morin N."/>
            <person name="Michaux A."/>
            <person name="Benotmane M.A."/>
            <person name="Leys N."/>
            <person name="Vallaeys T."/>
            <person name="Lapidus A."/>
            <person name="Monchy S."/>
            <person name="Medigue C."/>
            <person name="Taghavi S."/>
            <person name="McCorkle S."/>
            <person name="Dunn J."/>
            <person name="van der Lelie D."/>
            <person name="Mergeay M."/>
        </authorList>
    </citation>
    <scope>NUCLEOTIDE SEQUENCE [LARGE SCALE GENOMIC DNA]</scope>
    <source>
        <strain evidence="2">ATCC 43123 / DSM 2839 / NBRC 102507 / CH34</strain>
    </source>
</reference>
<protein>
    <submittedName>
        <fullName evidence="1">mRNA endoribonuclease</fullName>
    </submittedName>
</protein>
<sequence length="60" mass="6738">MHAAAHPTYARLWDISSTHLDPINSLIHLMQASIDLVQPPRESLIHLTNRIGKPPVHLVN</sequence>
<dbReference type="Proteomes" id="UP000002429">
    <property type="component" value="Chromosome"/>
</dbReference>
<name>D3DXN7_CUPMC</name>
<organism evidence="1 2">
    <name type="scientific">Cupriavidus metallidurans (strain ATCC 43123 / DSM 2839 / NBRC 102507 / CH34)</name>
    <name type="common">Ralstonia metallidurans</name>
    <dbReference type="NCBI Taxonomy" id="266264"/>
    <lineage>
        <taxon>Bacteria</taxon>
        <taxon>Pseudomonadati</taxon>
        <taxon>Pseudomonadota</taxon>
        <taxon>Betaproteobacteria</taxon>
        <taxon>Burkholderiales</taxon>
        <taxon>Burkholderiaceae</taxon>
        <taxon>Cupriavidus</taxon>
    </lineage>
</organism>
<dbReference type="KEGG" id="rme:Rmet_6443"/>
<evidence type="ECO:0000313" key="2">
    <source>
        <dbReference type="Proteomes" id="UP000002429"/>
    </source>
</evidence>
<dbReference type="EMBL" id="CP000352">
    <property type="protein sequence ID" value="ADC45057.1"/>
    <property type="molecule type" value="Genomic_DNA"/>
</dbReference>